<accession>A0A5E7S226</accession>
<name>A0A5E7S226_PSEFL</name>
<dbReference type="Proteomes" id="UP000381378">
    <property type="component" value="Unassembled WGS sequence"/>
</dbReference>
<feature type="chain" id="PRO_5022731745" description="Lipoprotein" evidence="1">
    <location>
        <begin position="22"/>
        <end position="128"/>
    </location>
</feature>
<feature type="signal peptide" evidence="1">
    <location>
        <begin position="1"/>
        <end position="21"/>
    </location>
</feature>
<sequence length="128" mass="13501" precursor="true">MNLKTLSHTLIVLALAGCASSGGTPVKPVPPSAASLDDAQIRSALVGNKLTNIKKPASMSFKADGTEFFSGADGYSATEHWTVKDGVLCIAAKGYATECQRVKVDNRDVWFVDPGSGEVKSQYILTPL</sequence>
<gene>
    <name evidence="2" type="ORF">PS928_00716</name>
</gene>
<proteinExistence type="predicted"/>
<keyword evidence="1" id="KW-0732">Signal</keyword>
<reference evidence="2 3" key="1">
    <citation type="submission" date="2019-09" db="EMBL/GenBank/DDBJ databases">
        <authorList>
            <person name="Chandra G."/>
            <person name="Truman W A."/>
        </authorList>
    </citation>
    <scope>NUCLEOTIDE SEQUENCE [LARGE SCALE GENOMIC DNA]</scope>
    <source>
        <strain evidence="2">PS928</strain>
    </source>
</reference>
<dbReference type="OrthoDB" id="6878101at2"/>
<evidence type="ECO:0008006" key="4">
    <source>
        <dbReference type="Google" id="ProtNLM"/>
    </source>
</evidence>
<dbReference type="PROSITE" id="PS51257">
    <property type="entry name" value="PROKAR_LIPOPROTEIN"/>
    <property type="match status" value="1"/>
</dbReference>
<organism evidence="2 3">
    <name type="scientific">Pseudomonas fluorescens</name>
    <dbReference type="NCBI Taxonomy" id="294"/>
    <lineage>
        <taxon>Bacteria</taxon>
        <taxon>Pseudomonadati</taxon>
        <taxon>Pseudomonadota</taxon>
        <taxon>Gammaproteobacteria</taxon>
        <taxon>Pseudomonadales</taxon>
        <taxon>Pseudomonadaceae</taxon>
        <taxon>Pseudomonas</taxon>
    </lineage>
</organism>
<dbReference type="AlphaFoldDB" id="A0A5E7S226"/>
<evidence type="ECO:0000256" key="1">
    <source>
        <dbReference type="SAM" id="SignalP"/>
    </source>
</evidence>
<evidence type="ECO:0000313" key="3">
    <source>
        <dbReference type="Proteomes" id="UP000381378"/>
    </source>
</evidence>
<dbReference type="RefSeq" id="WP_150785675.1">
    <property type="nucleotide sequence ID" value="NZ_CABVJF010000002.1"/>
</dbReference>
<evidence type="ECO:0000313" key="2">
    <source>
        <dbReference type="EMBL" id="VVP80851.1"/>
    </source>
</evidence>
<protein>
    <recommendedName>
        <fullName evidence="4">Lipoprotein</fullName>
    </recommendedName>
</protein>
<dbReference type="EMBL" id="CABVJF010000002">
    <property type="protein sequence ID" value="VVP80851.1"/>
    <property type="molecule type" value="Genomic_DNA"/>
</dbReference>